<evidence type="ECO:0000313" key="11">
    <source>
        <dbReference type="EMBL" id="GBG00270.1"/>
    </source>
</evidence>
<evidence type="ECO:0000256" key="8">
    <source>
        <dbReference type="ARBA" id="ARBA00022730"/>
    </source>
</evidence>
<evidence type="ECO:0008006" key="13">
    <source>
        <dbReference type="Google" id="ProtNLM"/>
    </source>
</evidence>
<evidence type="ECO:0000256" key="4">
    <source>
        <dbReference type="ARBA" id="ARBA00022552"/>
    </source>
</evidence>
<keyword evidence="10" id="KW-0539">Nucleus</keyword>
<keyword evidence="4" id="KW-0698">rRNA processing</keyword>
<evidence type="ECO:0000256" key="9">
    <source>
        <dbReference type="ARBA" id="ARBA00022884"/>
    </source>
</evidence>
<comment type="similarity">
    <text evidence="2">Belongs to the class IV-like SAM-binding methyltransferase superfamily. RNA methyltransferase NEP1 family.</text>
</comment>
<keyword evidence="8" id="KW-0699">rRNA-binding</keyword>
<evidence type="ECO:0000256" key="6">
    <source>
        <dbReference type="ARBA" id="ARBA00022679"/>
    </source>
</evidence>
<dbReference type="Proteomes" id="UP000247498">
    <property type="component" value="Unassembled WGS sequence"/>
</dbReference>
<dbReference type="GO" id="GO:0070475">
    <property type="term" value="P:rRNA base methylation"/>
    <property type="evidence" value="ECO:0007669"/>
    <property type="project" value="InterPro"/>
</dbReference>
<dbReference type="PANTHER" id="PTHR12636:SF5">
    <property type="entry name" value="RIBOSOMAL RNA SMALL SUBUNIT METHYLTRANSFERASE NEP1"/>
    <property type="match status" value="1"/>
</dbReference>
<proteinExistence type="inferred from homology"/>
<dbReference type="GO" id="GO:0070037">
    <property type="term" value="F:rRNA (pseudouridine) methyltransferase activity"/>
    <property type="evidence" value="ECO:0007669"/>
    <property type="project" value="InterPro"/>
</dbReference>
<dbReference type="FunCoup" id="A0A2V0PL43">
    <property type="interactions" value="1730"/>
</dbReference>
<dbReference type="GO" id="GO:0019843">
    <property type="term" value="F:rRNA binding"/>
    <property type="evidence" value="ECO:0007669"/>
    <property type="project" value="UniProtKB-KW"/>
</dbReference>
<dbReference type="CDD" id="cd18088">
    <property type="entry name" value="Nep1-like"/>
    <property type="match status" value="1"/>
</dbReference>
<organism evidence="11 12">
    <name type="scientific">Raphidocelis subcapitata</name>
    <dbReference type="NCBI Taxonomy" id="307507"/>
    <lineage>
        <taxon>Eukaryota</taxon>
        <taxon>Viridiplantae</taxon>
        <taxon>Chlorophyta</taxon>
        <taxon>core chlorophytes</taxon>
        <taxon>Chlorophyceae</taxon>
        <taxon>CS clade</taxon>
        <taxon>Sphaeropleales</taxon>
        <taxon>Selenastraceae</taxon>
        <taxon>Raphidocelis</taxon>
    </lineage>
</organism>
<dbReference type="AlphaFoldDB" id="A0A2V0PL43"/>
<comment type="subcellular location">
    <subcellularLocation>
        <location evidence="1">Nucleus</location>
        <location evidence="1">Nucleolus</location>
    </subcellularLocation>
</comment>
<dbReference type="InterPro" id="IPR029028">
    <property type="entry name" value="Alpha/beta_knot_MTases"/>
</dbReference>
<keyword evidence="9" id="KW-0694">RNA-binding</keyword>
<dbReference type="STRING" id="307507.A0A2V0PL43"/>
<protein>
    <recommendedName>
        <fullName evidence="13">Ribosomal RNA small subunit methyltransferase NEP1</fullName>
    </recommendedName>
</protein>
<keyword evidence="6" id="KW-0808">Transferase</keyword>
<dbReference type="PANTHER" id="PTHR12636">
    <property type="entry name" value="NEP1/MRA1"/>
    <property type="match status" value="1"/>
</dbReference>
<evidence type="ECO:0000256" key="10">
    <source>
        <dbReference type="ARBA" id="ARBA00023242"/>
    </source>
</evidence>
<evidence type="ECO:0000256" key="1">
    <source>
        <dbReference type="ARBA" id="ARBA00004604"/>
    </source>
</evidence>
<evidence type="ECO:0000256" key="7">
    <source>
        <dbReference type="ARBA" id="ARBA00022691"/>
    </source>
</evidence>
<sequence length="232" mass="25492">MVGGLEPPPEEEEQRREVEAGQGIIFILEGAQLEAAQVGKSYQLLNCDDHATYLKKHKKDPALYRPDIAHQALLMILDSPLNKAGKLKALYVHTSRNVLIQINPKVRLPRTFKRFCGLMVQLLQKLSIRATNGPDKLMRVIKGPVTKHLPAGARRVGFSHSADKLVTMAQWAAALGDSDLKTPIAFVVGGFAHGVIDQSYVDEFLSVSAFPLSAAYAIARITNAMEARWGIV</sequence>
<keyword evidence="7" id="KW-0949">S-adenosyl-L-methionine</keyword>
<keyword evidence="3" id="KW-0690">Ribosome biogenesis</keyword>
<comment type="caution">
    <text evidence="11">The sequence shown here is derived from an EMBL/GenBank/DDBJ whole genome shotgun (WGS) entry which is preliminary data.</text>
</comment>
<name>A0A2V0PL43_9CHLO</name>
<dbReference type="SUPFAM" id="SSF75217">
    <property type="entry name" value="alpha/beta knot"/>
    <property type="match status" value="1"/>
</dbReference>
<dbReference type="InterPro" id="IPR029026">
    <property type="entry name" value="tRNA_m1G_MTases_N"/>
</dbReference>
<dbReference type="EMBL" id="BDRX01000206">
    <property type="protein sequence ID" value="GBG00270.1"/>
    <property type="molecule type" value="Genomic_DNA"/>
</dbReference>
<keyword evidence="12" id="KW-1185">Reference proteome</keyword>
<dbReference type="InterPro" id="IPR005304">
    <property type="entry name" value="Rbsml_bgen_MeTrfase_EMG1/NEP1"/>
</dbReference>
<dbReference type="InParanoid" id="A0A2V0PL43"/>
<evidence type="ECO:0000256" key="2">
    <source>
        <dbReference type="ARBA" id="ARBA00008115"/>
    </source>
</evidence>
<dbReference type="Gene3D" id="3.40.1280.10">
    <property type="match status" value="1"/>
</dbReference>
<dbReference type="OrthoDB" id="269804at2759"/>
<dbReference type="Pfam" id="PF03587">
    <property type="entry name" value="EMG1"/>
    <property type="match status" value="1"/>
</dbReference>
<keyword evidence="5" id="KW-0489">Methyltransferase</keyword>
<reference evidence="11 12" key="1">
    <citation type="journal article" date="2018" name="Sci. Rep.">
        <title>Raphidocelis subcapitata (=Pseudokirchneriella subcapitata) provides an insight into genome evolution and environmental adaptations in the Sphaeropleales.</title>
        <authorList>
            <person name="Suzuki S."/>
            <person name="Yamaguchi H."/>
            <person name="Nakajima N."/>
            <person name="Kawachi M."/>
        </authorList>
    </citation>
    <scope>NUCLEOTIDE SEQUENCE [LARGE SCALE GENOMIC DNA]</scope>
    <source>
        <strain evidence="11 12">NIES-35</strain>
    </source>
</reference>
<evidence type="ECO:0000256" key="5">
    <source>
        <dbReference type="ARBA" id="ARBA00022603"/>
    </source>
</evidence>
<gene>
    <name evidence="11" type="ORF">Rsub_12996</name>
</gene>
<dbReference type="GO" id="GO:0032040">
    <property type="term" value="C:small-subunit processome"/>
    <property type="evidence" value="ECO:0007669"/>
    <property type="project" value="TreeGrafter"/>
</dbReference>
<evidence type="ECO:0000256" key="3">
    <source>
        <dbReference type="ARBA" id="ARBA00022517"/>
    </source>
</evidence>
<evidence type="ECO:0000313" key="12">
    <source>
        <dbReference type="Proteomes" id="UP000247498"/>
    </source>
</evidence>
<dbReference type="FunFam" id="3.40.1280.10:FF:000003">
    <property type="entry name" value="Ribosomal RNA small subunit methyltransferase"/>
    <property type="match status" value="1"/>
</dbReference>
<accession>A0A2V0PL43</accession>